<evidence type="ECO:0000313" key="3">
    <source>
        <dbReference type="EMBL" id="MPN17531.1"/>
    </source>
</evidence>
<dbReference type="SUPFAM" id="SSF53756">
    <property type="entry name" value="UDP-Glycosyltransferase/glycogen phosphorylase"/>
    <property type="match status" value="1"/>
</dbReference>
<dbReference type="PANTHER" id="PTHR30160:SF1">
    <property type="entry name" value="LIPOPOLYSACCHARIDE 1,2-N-ACETYLGLUCOSAMINETRANSFERASE-RELATED"/>
    <property type="match status" value="1"/>
</dbReference>
<dbReference type="EMBL" id="VSSQ01064688">
    <property type="protein sequence ID" value="MPN17531.1"/>
    <property type="molecule type" value="Genomic_DNA"/>
</dbReference>
<dbReference type="Pfam" id="PF01075">
    <property type="entry name" value="Glyco_transf_9"/>
    <property type="match status" value="1"/>
</dbReference>
<gene>
    <name evidence="3" type="ORF">SDC9_164885</name>
</gene>
<dbReference type="InterPro" id="IPR051199">
    <property type="entry name" value="LPS_LOS_Heptosyltrfase"/>
</dbReference>
<comment type="caution">
    <text evidence="3">The sequence shown here is derived from an EMBL/GenBank/DDBJ whole genome shotgun (WGS) entry which is preliminary data.</text>
</comment>
<accession>A0A645FSV3</accession>
<sequence>MDLYFKDGKTKKRLILAIGASYEKKRWPINRWMEFIKLAIEANFILYLVGDGKDEIRGAGEIMDAVKSDDLVNLVGKLSLSELVQVVNETDATISGDTGILHIARALGKNIIGLFGPNLLSDNYLKSLSKSIYSICPELGCGNWQCSKPCLDTIQASTVLESVIEVTERGGIK</sequence>
<dbReference type="InterPro" id="IPR002201">
    <property type="entry name" value="Glyco_trans_9"/>
</dbReference>
<dbReference type="PANTHER" id="PTHR30160">
    <property type="entry name" value="TETRAACYLDISACCHARIDE 4'-KINASE-RELATED"/>
    <property type="match status" value="1"/>
</dbReference>
<name>A0A645FSV3_9ZZZZ</name>
<evidence type="ECO:0000256" key="1">
    <source>
        <dbReference type="ARBA" id="ARBA00022676"/>
    </source>
</evidence>
<keyword evidence="1" id="KW-0328">Glycosyltransferase</keyword>
<dbReference type="Gene3D" id="3.40.50.2000">
    <property type="entry name" value="Glycogen Phosphorylase B"/>
    <property type="match status" value="1"/>
</dbReference>
<evidence type="ECO:0008006" key="4">
    <source>
        <dbReference type="Google" id="ProtNLM"/>
    </source>
</evidence>
<dbReference type="CDD" id="cd03789">
    <property type="entry name" value="GT9_LPS_heptosyltransferase"/>
    <property type="match status" value="1"/>
</dbReference>
<dbReference type="GO" id="GO:0008713">
    <property type="term" value="F:ADP-heptose-lipopolysaccharide heptosyltransferase activity"/>
    <property type="evidence" value="ECO:0007669"/>
    <property type="project" value="TreeGrafter"/>
</dbReference>
<keyword evidence="2" id="KW-0808">Transferase</keyword>
<reference evidence="3" key="1">
    <citation type="submission" date="2019-08" db="EMBL/GenBank/DDBJ databases">
        <authorList>
            <person name="Kucharzyk K."/>
            <person name="Murdoch R.W."/>
            <person name="Higgins S."/>
            <person name="Loffler F."/>
        </authorList>
    </citation>
    <scope>NUCLEOTIDE SEQUENCE</scope>
</reference>
<proteinExistence type="predicted"/>
<protein>
    <recommendedName>
        <fullName evidence="4">ADP-heptose--LPS heptosyltransferase 2</fullName>
    </recommendedName>
</protein>
<organism evidence="3">
    <name type="scientific">bioreactor metagenome</name>
    <dbReference type="NCBI Taxonomy" id="1076179"/>
    <lineage>
        <taxon>unclassified sequences</taxon>
        <taxon>metagenomes</taxon>
        <taxon>ecological metagenomes</taxon>
    </lineage>
</organism>
<dbReference type="GO" id="GO:0009244">
    <property type="term" value="P:lipopolysaccharide core region biosynthetic process"/>
    <property type="evidence" value="ECO:0007669"/>
    <property type="project" value="TreeGrafter"/>
</dbReference>
<dbReference type="AlphaFoldDB" id="A0A645FSV3"/>
<dbReference type="GO" id="GO:0005829">
    <property type="term" value="C:cytosol"/>
    <property type="evidence" value="ECO:0007669"/>
    <property type="project" value="TreeGrafter"/>
</dbReference>
<evidence type="ECO:0000256" key="2">
    <source>
        <dbReference type="ARBA" id="ARBA00022679"/>
    </source>
</evidence>